<dbReference type="AlphaFoldDB" id="A0A7X3CP62"/>
<evidence type="ECO:0000313" key="2">
    <source>
        <dbReference type="EMBL" id="MUG47020.1"/>
    </source>
</evidence>
<protein>
    <recommendedName>
        <fullName evidence="1">SLH domain-containing protein</fullName>
    </recommendedName>
</protein>
<dbReference type="RefSeq" id="WP_155612402.1">
    <property type="nucleotide sequence ID" value="NZ_WNZW01000009.1"/>
</dbReference>
<sequence>MRFFNKTRIFIMMLCGILAISIIPMGHTYAAKQRFTDVPSNHWARPAIEYLANAQLMNGYNDGTFKPNAYVTQEEFIVTAVSIVFGRPAGTVSQEDSTSEEWSDWAYDLLDQKGVYSFDDYWVSGDDKRRVHITRADAARIIYLLLNGNVEHPSTKKAVQYLYQKGMTSGTYNNRGDFFTNYGPAELLNRAYAAVLLKGVKDYKEGKIKRSNSSVPLKDTLGSRIKNVAQKANVKVTATSNGERYQTEVKGSGIHLDFQLDDFAYADLGEHWHMTIISLDKSKINLMASILVDLGLPMSEKDARSLVKDLLAYRYEQTGETQGKGKTSIHTSYYFGHHIRWGEQRNNSPEAVSNADPYALFVNGVLKRAPGFNTFLDPVFAKNGTVYVPVSDIVKDMGGSYTRGDDWTTYDLDMGENLQWKFEWDGGDSKRGSLTYIGTRVGNQPENTKVTAIMKDITLFVPLEFIAEYYPVHKQMENKTQMVFVGTVPENPTANYFGTKGQYPSTFDFNPLDPNVEYPGGWKAPQLKAKWSSDPKKNFQAFADELGFTNEGRTFGITGATKAINLISGDDKGTEVTLQFPAWGTPPGEPNETLSESFKIPVVSAQLFHFYFEDKWKTVWNYFNRNDIPDQFKLNGRTVKVSYDNLRGILTMKIGKKSS</sequence>
<dbReference type="EMBL" id="WNZW01000009">
    <property type="protein sequence ID" value="MUG47020.1"/>
    <property type="molecule type" value="Genomic_DNA"/>
</dbReference>
<dbReference type="Proteomes" id="UP000447876">
    <property type="component" value="Unassembled WGS sequence"/>
</dbReference>
<accession>A0A7X3CP62</accession>
<dbReference type="PROSITE" id="PS51272">
    <property type="entry name" value="SLH"/>
    <property type="match status" value="1"/>
</dbReference>
<evidence type="ECO:0000313" key="3">
    <source>
        <dbReference type="Proteomes" id="UP000447876"/>
    </source>
</evidence>
<dbReference type="PANTHER" id="PTHR43308:SF5">
    <property type="entry name" value="S-LAYER PROTEIN _ PEPTIDOGLYCAN ENDO-BETA-N-ACETYLGLUCOSAMINIDASE"/>
    <property type="match status" value="1"/>
</dbReference>
<comment type="caution">
    <text evidence="2">The sequence shown here is derived from an EMBL/GenBank/DDBJ whole genome shotgun (WGS) entry which is preliminary data.</text>
</comment>
<gene>
    <name evidence="2" type="ORF">GNP95_18765</name>
</gene>
<dbReference type="InterPro" id="IPR051465">
    <property type="entry name" value="Cell_Envelope_Struct_Comp"/>
</dbReference>
<reference evidence="2 3" key="1">
    <citation type="submission" date="2019-11" db="EMBL/GenBank/DDBJ databases">
        <title>Draft genome sequences of five Paenibacillus species of dairy origin.</title>
        <authorList>
            <person name="Olajide A.M."/>
            <person name="Chen S."/>
            <person name="Lapointe G."/>
        </authorList>
    </citation>
    <scope>NUCLEOTIDE SEQUENCE [LARGE SCALE GENOMIC DNA]</scope>
    <source>
        <strain evidence="2 3">12CR55</strain>
    </source>
</reference>
<dbReference type="PANTHER" id="PTHR43308">
    <property type="entry name" value="OUTER MEMBRANE PROTEIN ALPHA-RELATED"/>
    <property type="match status" value="1"/>
</dbReference>
<dbReference type="InterPro" id="IPR001119">
    <property type="entry name" value="SLH_dom"/>
</dbReference>
<name>A0A7X3CP62_9BACL</name>
<evidence type="ECO:0000259" key="1">
    <source>
        <dbReference type="PROSITE" id="PS51272"/>
    </source>
</evidence>
<feature type="domain" description="SLH" evidence="1">
    <location>
        <begin position="31"/>
        <end position="94"/>
    </location>
</feature>
<organism evidence="2 3">
    <name type="scientific">Paenibacillus woosongensis</name>
    <dbReference type="NCBI Taxonomy" id="307580"/>
    <lineage>
        <taxon>Bacteria</taxon>
        <taxon>Bacillati</taxon>
        <taxon>Bacillota</taxon>
        <taxon>Bacilli</taxon>
        <taxon>Bacillales</taxon>
        <taxon>Paenibacillaceae</taxon>
        <taxon>Paenibacillus</taxon>
    </lineage>
</organism>
<dbReference type="OrthoDB" id="2678541at2"/>
<dbReference type="Pfam" id="PF00395">
    <property type="entry name" value="SLH"/>
    <property type="match status" value="1"/>
</dbReference>
<proteinExistence type="predicted"/>